<protein>
    <submittedName>
        <fullName evidence="3">(northern house mosquito) hypothetical protein</fullName>
    </submittedName>
</protein>
<keyword evidence="2" id="KW-0472">Membrane</keyword>
<feature type="compositionally biased region" description="Polar residues" evidence="1">
    <location>
        <begin position="1"/>
        <end position="10"/>
    </location>
</feature>
<organism evidence="3">
    <name type="scientific">Culex pipiens</name>
    <name type="common">House mosquito</name>
    <dbReference type="NCBI Taxonomy" id="7175"/>
    <lineage>
        <taxon>Eukaryota</taxon>
        <taxon>Metazoa</taxon>
        <taxon>Ecdysozoa</taxon>
        <taxon>Arthropoda</taxon>
        <taxon>Hexapoda</taxon>
        <taxon>Insecta</taxon>
        <taxon>Pterygota</taxon>
        <taxon>Neoptera</taxon>
        <taxon>Endopterygota</taxon>
        <taxon>Diptera</taxon>
        <taxon>Nematocera</taxon>
        <taxon>Culicoidea</taxon>
        <taxon>Culicidae</taxon>
        <taxon>Culicinae</taxon>
        <taxon>Culicini</taxon>
        <taxon>Culex</taxon>
        <taxon>Culex</taxon>
    </lineage>
</organism>
<evidence type="ECO:0000313" key="3">
    <source>
        <dbReference type="EMBL" id="CAG6533780.1"/>
    </source>
</evidence>
<keyword evidence="2" id="KW-0812">Transmembrane</keyword>
<reference evidence="3" key="1">
    <citation type="submission" date="2021-05" db="EMBL/GenBank/DDBJ databases">
        <authorList>
            <person name="Alioto T."/>
            <person name="Alioto T."/>
            <person name="Gomez Garrido J."/>
        </authorList>
    </citation>
    <scope>NUCLEOTIDE SEQUENCE</scope>
</reference>
<sequence>MAKSCNSSRDGTSHDKLPAAVSTRPTTSLDGSRRTVLIEPMLQIVHLGWFRGRRFLSDVVHTVASPVRLPGTFLAVLQPIVGRLEDESRALQVVLVVVHEATVGVSRPFQHLVAVLANVPTGRSLVVLLAATVATATSTAGLLLQIQPVVRLLRAVEVVVCWDVLQAGVL</sequence>
<dbReference type="EMBL" id="HBUE01209638">
    <property type="protein sequence ID" value="CAG6533780.1"/>
    <property type="molecule type" value="Transcribed_RNA"/>
</dbReference>
<evidence type="ECO:0000256" key="2">
    <source>
        <dbReference type="SAM" id="Phobius"/>
    </source>
</evidence>
<name>A0A8D8HEU5_CULPI</name>
<dbReference type="EMBL" id="HBUE01316044">
    <property type="protein sequence ID" value="CAG6585680.1"/>
    <property type="molecule type" value="Transcribed_RNA"/>
</dbReference>
<keyword evidence="2" id="KW-1133">Transmembrane helix</keyword>
<accession>A0A8D8HEU5</accession>
<feature type="transmembrane region" description="Helical" evidence="2">
    <location>
        <begin position="125"/>
        <end position="144"/>
    </location>
</feature>
<evidence type="ECO:0000256" key="1">
    <source>
        <dbReference type="SAM" id="MobiDB-lite"/>
    </source>
</evidence>
<dbReference type="AlphaFoldDB" id="A0A8D8HEU5"/>
<proteinExistence type="predicted"/>
<feature type="region of interest" description="Disordered" evidence="1">
    <location>
        <begin position="1"/>
        <end position="28"/>
    </location>
</feature>